<feature type="compositionally biased region" description="Low complexity" evidence="1">
    <location>
        <begin position="81"/>
        <end position="95"/>
    </location>
</feature>
<feature type="region of interest" description="Disordered" evidence="1">
    <location>
        <begin position="1037"/>
        <end position="1058"/>
    </location>
</feature>
<protein>
    <submittedName>
        <fullName evidence="2">Uncharacterized protein</fullName>
    </submittedName>
</protein>
<feature type="compositionally biased region" description="Polar residues" evidence="1">
    <location>
        <begin position="59"/>
        <end position="69"/>
    </location>
</feature>
<name>A0A078AP50_STYLE</name>
<organism evidence="2 3">
    <name type="scientific">Stylonychia lemnae</name>
    <name type="common">Ciliate</name>
    <dbReference type="NCBI Taxonomy" id="5949"/>
    <lineage>
        <taxon>Eukaryota</taxon>
        <taxon>Sar</taxon>
        <taxon>Alveolata</taxon>
        <taxon>Ciliophora</taxon>
        <taxon>Intramacronucleata</taxon>
        <taxon>Spirotrichea</taxon>
        <taxon>Stichotrichia</taxon>
        <taxon>Sporadotrichida</taxon>
        <taxon>Oxytrichidae</taxon>
        <taxon>Stylonychinae</taxon>
        <taxon>Stylonychia</taxon>
    </lineage>
</organism>
<evidence type="ECO:0000313" key="3">
    <source>
        <dbReference type="Proteomes" id="UP000039865"/>
    </source>
</evidence>
<evidence type="ECO:0000256" key="1">
    <source>
        <dbReference type="SAM" id="MobiDB-lite"/>
    </source>
</evidence>
<dbReference type="Proteomes" id="UP000039865">
    <property type="component" value="Unassembled WGS sequence"/>
</dbReference>
<accession>A0A078AP50</accession>
<proteinExistence type="predicted"/>
<reference evidence="2 3" key="1">
    <citation type="submission" date="2014-06" db="EMBL/GenBank/DDBJ databases">
        <authorList>
            <person name="Swart Estienne"/>
        </authorList>
    </citation>
    <scope>NUCLEOTIDE SEQUENCE [LARGE SCALE GENOMIC DNA]</scope>
    <source>
        <strain evidence="2 3">130c</strain>
    </source>
</reference>
<dbReference type="AlphaFoldDB" id="A0A078AP50"/>
<feature type="region of interest" description="Disordered" evidence="1">
    <location>
        <begin position="48"/>
        <end position="104"/>
    </location>
</feature>
<keyword evidence="3" id="KW-1185">Reference proteome</keyword>
<dbReference type="EMBL" id="CCKQ01012533">
    <property type="protein sequence ID" value="CDW84160.1"/>
    <property type="molecule type" value="Genomic_DNA"/>
</dbReference>
<feature type="compositionally biased region" description="Basic and acidic residues" evidence="1">
    <location>
        <begin position="70"/>
        <end position="80"/>
    </location>
</feature>
<gene>
    <name evidence="2" type="primary">Contig9789.g10468</name>
    <name evidence="2" type="ORF">STYLEM_13217</name>
</gene>
<evidence type="ECO:0000313" key="2">
    <source>
        <dbReference type="EMBL" id="CDW84160.1"/>
    </source>
</evidence>
<sequence>MNQKLSHQKGVLKCRPLGPSYSPISGNLIQQLPMTGPISFCRTKKHTLLKPQQDRDDTQNSNNSSMSRDQNFDKNSEIKSSKSSSQISSRRQGQRISEKRADDSMVNSFSSCDLSQDDKNTKFRNAPLDNLDLKAYTFSEMNEYVLQQESNQKLNRFKDKDIISKFLVKNDAGQSNDDSHHLRVEIIDDRQKSFKYVIDQDGFSSNPIMRDSNYSNNVSLMNLRLPYSSNSRQKFDYRIRDKFKYDDISECIETLKNGIEAIKYHYSKRSHKLSQVSLSEDENYLQWQKKNIKGVIKTKKSILDLSTITGFIYGAFTCTFTQYREDIFKSVQQKNKQRTLTSSPSSLDKTGTFIEQKGSMKRSSIQGRRNIYFREPFQCWQCVSLFTEFRTIDFVILEEDDLFSFLNFIQSKVIANKTKFYSSQIRKKIEKGQKRSKEKRKSSVIIRPLEMIQIRKLRNDDEIILDDPHFSWARMFKFQEDDEDDLENIDEMDIDIESGQKITNYNEKVGDQKFHISPIMIPQQNNVSRQVNIQEELKVSDQDQDETIKESYIDTFGNKEIKINLKKFTNGTSDSLSNKQTVELNQFLTINFGTDESSKFRKTQILNQDQYMDLSCKNKQTSLLSRPLSDLDNKSSLSNQKSSYTKSDIAQAIKMKKFGKLLGFKTAGVGSDPSYQMIIDKKADALDRFESFLKLLKKQEVYLNVLSYLQRSASLIKQDTILRKYLSNDFKDDELDQDTPEKDPKILLKKRRTQLIRKSLNILMQQSIIEQRTQVTENILNKSKSASSFFSKFFCLKSTEKSLNLENDLVKSRSVDRLTISGIMTEQRSTNSPGDKWRQKKVNKEQKKIKENAESDIIRVQQLQLKQMLNLRAKGLIIDHVGGKKSTGATNSILENPLNLVNNFQSDNQIGSDNILADFENSSFQKSIVSKNNSLTKLQNKRSSVNTTNGVLVSAVPMDSQRVNQLLKQTIYQQADDDFQSVNKLLNVVKNFNKKQKILLENINNQEVFFAPKLAELGQWRFIRSMAQKQQIQQQEFQQKQQQRKMSKVQSQGIKSQK</sequence>
<dbReference type="InParanoid" id="A0A078AP50"/>